<dbReference type="Proteomes" id="UP000298058">
    <property type="component" value="Unassembled WGS sequence"/>
</dbReference>
<keyword evidence="3" id="KW-1185">Reference proteome</keyword>
<proteinExistence type="predicted"/>
<dbReference type="OrthoDB" id="345749at2"/>
<feature type="transmembrane region" description="Helical" evidence="1">
    <location>
        <begin position="12"/>
        <end position="33"/>
    </location>
</feature>
<evidence type="ECO:0000313" key="2">
    <source>
        <dbReference type="EMBL" id="TGN20683.1"/>
    </source>
</evidence>
<reference evidence="2" key="1">
    <citation type="journal article" date="2019" name="PLoS Negl. Trop. Dis.">
        <title>Revisiting the worldwide diversity of Leptospira species in the environment.</title>
        <authorList>
            <person name="Vincent A.T."/>
            <person name="Schiettekatte O."/>
            <person name="Bourhy P."/>
            <person name="Veyrier F.J."/>
            <person name="Picardeau M."/>
        </authorList>
    </citation>
    <scope>NUCLEOTIDE SEQUENCE [LARGE SCALE GENOMIC DNA]</scope>
    <source>
        <strain evidence="2">201300427</strain>
    </source>
</reference>
<feature type="transmembrane region" description="Helical" evidence="1">
    <location>
        <begin position="101"/>
        <end position="122"/>
    </location>
</feature>
<gene>
    <name evidence="2" type="ORF">EHS15_02155</name>
</gene>
<evidence type="ECO:0000313" key="3">
    <source>
        <dbReference type="Proteomes" id="UP000298058"/>
    </source>
</evidence>
<evidence type="ECO:0000256" key="1">
    <source>
        <dbReference type="SAM" id="Phobius"/>
    </source>
</evidence>
<dbReference type="RefSeq" id="WP_135758898.1">
    <property type="nucleotide sequence ID" value="NZ_RQHW01000008.1"/>
</dbReference>
<sequence>MDLYTLNLKKFHLHYFTYLLFCGILSYFLLPSFPEISPLVFYVGCGTSFFLQIGAMELRFLPRFHPKLGEMGFPLFTVVFFFWINLGVLAALIFLEFPFEAIIGFLIAYFLHLLFLVFASYFSGK</sequence>
<keyword evidence="1" id="KW-1133">Transmembrane helix</keyword>
<organism evidence="2 3">
    <name type="scientific">Leptospira idonii</name>
    <dbReference type="NCBI Taxonomy" id="1193500"/>
    <lineage>
        <taxon>Bacteria</taxon>
        <taxon>Pseudomonadati</taxon>
        <taxon>Spirochaetota</taxon>
        <taxon>Spirochaetia</taxon>
        <taxon>Leptospirales</taxon>
        <taxon>Leptospiraceae</taxon>
        <taxon>Leptospira</taxon>
    </lineage>
</organism>
<protein>
    <submittedName>
        <fullName evidence="2">Uncharacterized protein</fullName>
    </submittedName>
</protein>
<dbReference type="EMBL" id="RQHW01000008">
    <property type="protein sequence ID" value="TGN20683.1"/>
    <property type="molecule type" value="Genomic_DNA"/>
</dbReference>
<accession>A0A4R9M1S8</accession>
<feature type="transmembrane region" description="Helical" evidence="1">
    <location>
        <begin position="73"/>
        <end position="95"/>
    </location>
</feature>
<dbReference type="AlphaFoldDB" id="A0A4R9M1S8"/>
<keyword evidence="1" id="KW-0812">Transmembrane</keyword>
<feature type="transmembrane region" description="Helical" evidence="1">
    <location>
        <begin position="39"/>
        <end position="61"/>
    </location>
</feature>
<keyword evidence="1" id="KW-0472">Membrane</keyword>
<comment type="caution">
    <text evidence="2">The sequence shown here is derived from an EMBL/GenBank/DDBJ whole genome shotgun (WGS) entry which is preliminary data.</text>
</comment>
<name>A0A4R9M1S8_9LEPT</name>